<sequence>MNRIGREQLLSLQKKYHTDAAIAEFYGVTRQAIYKLRKKYGIPAYERSFAGRNTHIRLLYRQGLSVEKIARRYRVSQSSVYRILREEALGNRVYDQISAFLDAHEGSLTSFFFLAGTFSCLAADILYKIEQAQKNRSLVALVFTDDMCSALSSSAPPYPMELRNRCVRLLSPAKTVYIHTPHDLELLSQQIYFFPSLLKERILAKTDREVHERFQFI</sequence>
<name>U7D3Y2_9BACT</name>
<comment type="caution">
    <text evidence="2">The sequence shown here is derived from an EMBL/GenBank/DDBJ whole genome shotgun (WGS) entry which is preliminary data.</text>
</comment>
<evidence type="ECO:0000313" key="3">
    <source>
        <dbReference type="Proteomes" id="UP000017148"/>
    </source>
</evidence>
<evidence type="ECO:0000313" key="2">
    <source>
        <dbReference type="EMBL" id="ERP31214.1"/>
    </source>
</evidence>
<dbReference type="Proteomes" id="UP000017148">
    <property type="component" value="Unassembled WGS sequence"/>
</dbReference>
<feature type="domain" description="Resolvase HTH" evidence="1">
    <location>
        <begin position="56"/>
        <end position="86"/>
    </location>
</feature>
<dbReference type="AlphaFoldDB" id="U7D3Y2"/>
<dbReference type="GO" id="GO:0003677">
    <property type="term" value="F:DNA binding"/>
    <property type="evidence" value="ECO:0007669"/>
    <property type="project" value="InterPro"/>
</dbReference>
<dbReference type="SUPFAM" id="SSF46689">
    <property type="entry name" value="Homeodomain-like"/>
    <property type="match status" value="1"/>
</dbReference>
<protein>
    <recommendedName>
        <fullName evidence="1">Resolvase HTH domain-containing protein</fullName>
    </recommendedName>
</protein>
<dbReference type="STRING" id="1313304.CALK_1927"/>
<proteinExistence type="predicted"/>
<organism evidence="2 3">
    <name type="scientific">Chitinivibrio alkaliphilus ACht1</name>
    <dbReference type="NCBI Taxonomy" id="1313304"/>
    <lineage>
        <taxon>Bacteria</taxon>
        <taxon>Pseudomonadati</taxon>
        <taxon>Fibrobacterota</taxon>
        <taxon>Chitinivibrionia</taxon>
        <taxon>Chitinivibrionales</taxon>
        <taxon>Chitinivibrionaceae</taxon>
        <taxon>Chitinivibrio</taxon>
    </lineage>
</organism>
<reference evidence="2 3" key="1">
    <citation type="journal article" date="2013" name="Environ. Microbiol.">
        <title>Genome analysis of Chitinivibrio alkaliphilus gen. nov., sp. nov., a novel extremely haloalkaliphilic anaerobic chitinolytic bacterium from the candidate phylum Termite Group 3.</title>
        <authorList>
            <person name="Sorokin D.Y."/>
            <person name="Gumerov V.M."/>
            <person name="Rakitin A.L."/>
            <person name="Beletsky A.V."/>
            <person name="Damste J.S."/>
            <person name="Muyzer G."/>
            <person name="Mardanov A.V."/>
            <person name="Ravin N.V."/>
        </authorList>
    </citation>
    <scope>NUCLEOTIDE SEQUENCE [LARGE SCALE GENOMIC DNA]</scope>
    <source>
        <strain evidence="2 3">ACht1</strain>
    </source>
</reference>
<dbReference type="InterPro" id="IPR006120">
    <property type="entry name" value="Resolvase_HTH_dom"/>
</dbReference>
<dbReference type="Gene3D" id="1.10.10.60">
    <property type="entry name" value="Homeodomain-like"/>
    <property type="match status" value="1"/>
</dbReference>
<dbReference type="EMBL" id="ASJR01000017">
    <property type="protein sequence ID" value="ERP31214.1"/>
    <property type="molecule type" value="Genomic_DNA"/>
</dbReference>
<evidence type="ECO:0000259" key="1">
    <source>
        <dbReference type="Pfam" id="PF02796"/>
    </source>
</evidence>
<dbReference type="Pfam" id="PF02796">
    <property type="entry name" value="HTH_7"/>
    <property type="match status" value="1"/>
</dbReference>
<dbReference type="GO" id="GO:0000150">
    <property type="term" value="F:DNA strand exchange activity"/>
    <property type="evidence" value="ECO:0007669"/>
    <property type="project" value="InterPro"/>
</dbReference>
<gene>
    <name evidence="2" type="ORF">CALK_1927</name>
</gene>
<dbReference type="RefSeq" id="WP_022637352.1">
    <property type="nucleotide sequence ID" value="NZ_ASJR01000017.1"/>
</dbReference>
<dbReference type="InterPro" id="IPR009057">
    <property type="entry name" value="Homeodomain-like_sf"/>
</dbReference>
<accession>U7D3Y2</accession>
<keyword evidence="3" id="KW-1185">Reference proteome</keyword>